<dbReference type="RefSeq" id="YP_009808313.1">
    <property type="nucleotide sequence ID" value="NC_048039.1"/>
</dbReference>
<gene>
    <name evidence="1" type="primary">76</name>
    <name evidence="1" type="ORF">SEA_HORUS_76</name>
</gene>
<proteinExistence type="predicted"/>
<dbReference type="KEGG" id="vg:54999214"/>
<evidence type="ECO:0000313" key="2">
    <source>
        <dbReference type="Proteomes" id="UP000262321"/>
    </source>
</evidence>
<sequence length="62" mass="7034">MPKSYDQLDDLRGTKAVRVVSASGRTTAQFCVDRRWYDQNDRVVPLDAHGPWTILSTHVDGM</sequence>
<organism evidence="1 2">
    <name type="scientific">Gordonia phage Horus</name>
    <dbReference type="NCBI Taxonomy" id="2301696"/>
    <lineage>
        <taxon>Viruses</taxon>
        <taxon>Duplodnaviria</taxon>
        <taxon>Heunggongvirae</taxon>
        <taxon>Uroviricota</taxon>
        <taxon>Caudoviricetes</taxon>
        <taxon>Langleyhallvirinae</taxon>
        <taxon>Horusvirus</taxon>
        <taxon>Horusvirus horus</taxon>
    </lineage>
</organism>
<evidence type="ECO:0000313" key="1">
    <source>
        <dbReference type="EMBL" id="AXQ63928.1"/>
    </source>
</evidence>
<dbReference type="Proteomes" id="UP000262321">
    <property type="component" value="Segment"/>
</dbReference>
<protein>
    <submittedName>
        <fullName evidence="1">Uncharacterized protein</fullName>
    </submittedName>
</protein>
<reference evidence="1 2" key="1">
    <citation type="submission" date="2018-07" db="EMBL/GenBank/DDBJ databases">
        <authorList>
            <person name="Said P."/>
            <person name="Hotaki K."/>
            <person name="Hall J.T."/>
            <person name="Leadon S.A."/>
            <person name="Fogarty M.P."/>
            <person name="Warner M.H."/>
            <person name="Garlena R.A."/>
            <person name="Russell D.A."/>
            <person name="Pope W.H."/>
            <person name="Jacobs-Sera D."/>
            <person name="Hatfull G.F."/>
        </authorList>
    </citation>
    <scope>NUCLEOTIDE SEQUENCE [LARGE SCALE GENOMIC DNA]</scope>
</reference>
<keyword evidence="2" id="KW-1185">Reference proteome</keyword>
<name>A0A385DYS7_9CAUD</name>
<accession>A0A385DYS7</accession>
<dbReference type="GeneID" id="54999214"/>
<dbReference type="EMBL" id="MH651176">
    <property type="protein sequence ID" value="AXQ63928.1"/>
    <property type="molecule type" value="Genomic_DNA"/>
</dbReference>